<gene>
    <name evidence="3" type="ORF">Lery_1929</name>
</gene>
<feature type="transmembrane region" description="Helical" evidence="2">
    <location>
        <begin position="20"/>
        <end position="45"/>
    </location>
</feature>
<dbReference type="GO" id="GO:0005886">
    <property type="term" value="C:plasma membrane"/>
    <property type="evidence" value="ECO:0007669"/>
    <property type="project" value="TreeGrafter"/>
</dbReference>
<dbReference type="GO" id="GO:0015297">
    <property type="term" value="F:antiporter activity"/>
    <property type="evidence" value="ECO:0007669"/>
    <property type="project" value="InterPro"/>
</dbReference>
<accession>A0A0W0TKM5</accession>
<dbReference type="InterPro" id="IPR002528">
    <property type="entry name" value="MATE_fam"/>
</dbReference>
<dbReference type="PATRIC" id="fig|448.7.peg.2023"/>
<reference evidence="3 4" key="1">
    <citation type="submission" date="2015-11" db="EMBL/GenBank/DDBJ databases">
        <title>Genomic analysis of 38 Legionella species identifies large and diverse effector repertoires.</title>
        <authorList>
            <person name="Burstein D."/>
            <person name="Amaro F."/>
            <person name="Zusman T."/>
            <person name="Lifshitz Z."/>
            <person name="Cohen O."/>
            <person name="Gilbert J.A."/>
            <person name="Pupko T."/>
            <person name="Shuman H.A."/>
            <person name="Segal G."/>
        </authorList>
    </citation>
    <scope>NUCLEOTIDE SEQUENCE [LARGE SCALE GENOMIC DNA]</scope>
    <source>
        <strain evidence="3 4">SE-32A-C8</strain>
    </source>
</reference>
<feature type="transmembrane region" description="Helical" evidence="2">
    <location>
        <begin position="135"/>
        <end position="157"/>
    </location>
</feature>
<keyword evidence="2" id="KW-1133">Transmembrane helix</keyword>
<feature type="transmembrane region" description="Helical" evidence="2">
    <location>
        <begin position="93"/>
        <end position="115"/>
    </location>
</feature>
<evidence type="ECO:0000313" key="3">
    <source>
        <dbReference type="EMBL" id="KTC96137.1"/>
    </source>
</evidence>
<dbReference type="STRING" id="448.Lery_1929"/>
<dbReference type="InterPro" id="IPR050222">
    <property type="entry name" value="MATE_MdtK"/>
</dbReference>
<protein>
    <submittedName>
        <fullName evidence="3">MATE efflux family protein</fullName>
    </submittedName>
</protein>
<dbReference type="PANTHER" id="PTHR43298">
    <property type="entry name" value="MULTIDRUG RESISTANCE PROTEIN NORM-RELATED"/>
    <property type="match status" value="1"/>
</dbReference>
<feature type="transmembrane region" description="Helical" evidence="2">
    <location>
        <begin position="57"/>
        <end position="81"/>
    </location>
</feature>
<feature type="transmembrane region" description="Helical" evidence="2">
    <location>
        <begin position="313"/>
        <end position="334"/>
    </location>
</feature>
<feature type="transmembrane region" description="Helical" evidence="2">
    <location>
        <begin position="419"/>
        <end position="441"/>
    </location>
</feature>
<evidence type="ECO:0000256" key="2">
    <source>
        <dbReference type="SAM" id="Phobius"/>
    </source>
</evidence>
<name>A0A0W0TKM5_LEGER</name>
<sequence length="461" mass="50370">METARLQEVTKSKLPFLVLFRLALPISLSRLLHVFGHFIVMMMVARQGDDQLAAGSLAISSYMTVLTLTSSIFYAIGILIRSQPQPSAQTGKLISNALFLATALALPGALSLIYMDKLLLLLHQDTALVALTREYFFFSALGLFPMLWLTVILQFYLGTGKAQVALWLEMLGLPLTLLIAYMLVPGHFGLPQWGLAGVSLASLMVQMILLCGVLYFLLRKNPLLRRFSLTIDWPLCTKILKLGLPIGIQFGGELAVMACATYLMGYFGTNALAALQITNQYALVVFMLNFGLSQALALTISEAQRTQYAPVSAIILAALCLFAAYIVPVIVVFAVFSRQLTCFYIGTDSFPPAFYALSTAFFLLSAGFLVVDGLRNLLTCALRGFHDSRNPGRINLLSLWGVSLPLSAVAAFGLHGGPIGLRLGFLSGFIVAVMLLSHNLLQKLKRGDYLKSFIQKEGDYA</sequence>
<feature type="transmembrane region" description="Helical" evidence="2">
    <location>
        <begin position="354"/>
        <end position="374"/>
    </location>
</feature>
<dbReference type="RefSeq" id="WP_058527070.1">
    <property type="nucleotide sequence ID" value="NZ_CAAAHY010000007.1"/>
</dbReference>
<dbReference type="PANTHER" id="PTHR43298:SF2">
    <property type="entry name" value="FMN_FAD EXPORTER YEEO-RELATED"/>
    <property type="match status" value="1"/>
</dbReference>
<feature type="transmembrane region" description="Helical" evidence="2">
    <location>
        <begin position="394"/>
        <end position="413"/>
    </location>
</feature>
<dbReference type="AlphaFoldDB" id="A0A0W0TKM5"/>
<dbReference type="GO" id="GO:0042910">
    <property type="term" value="F:xenobiotic transmembrane transporter activity"/>
    <property type="evidence" value="ECO:0007669"/>
    <property type="project" value="InterPro"/>
</dbReference>
<evidence type="ECO:0000313" key="4">
    <source>
        <dbReference type="Proteomes" id="UP000054773"/>
    </source>
</evidence>
<feature type="transmembrane region" description="Helical" evidence="2">
    <location>
        <begin position="196"/>
        <end position="218"/>
    </location>
</feature>
<feature type="transmembrane region" description="Helical" evidence="2">
    <location>
        <begin position="164"/>
        <end position="184"/>
    </location>
</feature>
<dbReference type="OrthoDB" id="9780160at2"/>
<dbReference type="Proteomes" id="UP000054773">
    <property type="component" value="Unassembled WGS sequence"/>
</dbReference>
<dbReference type="Pfam" id="PF01554">
    <property type="entry name" value="MatE"/>
    <property type="match status" value="2"/>
</dbReference>
<keyword evidence="1" id="KW-0813">Transport</keyword>
<proteinExistence type="predicted"/>
<feature type="transmembrane region" description="Helical" evidence="2">
    <location>
        <begin position="239"/>
        <end position="268"/>
    </location>
</feature>
<dbReference type="EMBL" id="LNYA01000030">
    <property type="protein sequence ID" value="KTC96137.1"/>
    <property type="molecule type" value="Genomic_DNA"/>
</dbReference>
<evidence type="ECO:0000256" key="1">
    <source>
        <dbReference type="ARBA" id="ARBA00022448"/>
    </source>
</evidence>
<keyword evidence="4" id="KW-1185">Reference proteome</keyword>
<feature type="transmembrane region" description="Helical" evidence="2">
    <location>
        <begin position="280"/>
        <end position="301"/>
    </location>
</feature>
<comment type="caution">
    <text evidence="3">The sequence shown here is derived from an EMBL/GenBank/DDBJ whole genome shotgun (WGS) entry which is preliminary data.</text>
</comment>
<organism evidence="3 4">
    <name type="scientific">Legionella erythra</name>
    <dbReference type="NCBI Taxonomy" id="448"/>
    <lineage>
        <taxon>Bacteria</taxon>
        <taxon>Pseudomonadati</taxon>
        <taxon>Pseudomonadota</taxon>
        <taxon>Gammaproteobacteria</taxon>
        <taxon>Legionellales</taxon>
        <taxon>Legionellaceae</taxon>
        <taxon>Legionella</taxon>
    </lineage>
</organism>
<keyword evidence="2" id="KW-0812">Transmembrane</keyword>
<keyword evidence="2" id="KW-0472">Membrane</keyword>